<dbReference type="OrthoDB" id="9802326at2"/>
<dbReference type="NCBIfam" id="NF001750">
    <property type="entry name" value="PRK00476.1"/>
    <property type="match status" value="1"/>
</dbReference>
<dbReference type="InterPro" id="IPR047090">
    <property type="entry name" value="AspRS_core"/>
</dbReference>
<dbReference type="PANTHER" id="PTHR22594:SF5">
    <property type="entry name" value="ASPARTATE--TRNA LIGASE, MITOCHONDRIAL"/>
    <property type="match status" value="1"/>
</dbReference>
<protein>
    <recommendedName>
        <fullName evidence="7">Aspartate--tRNA(Asp/Asn) ligase</fullName>
        <ecNumber evidence="7">6.1.1.23</ecNumber>
    </recommendedName>
    <alternativeName>
        <fullName evidence="7">Aspartyl-tRNA synthetase</fullName>
        <shortName evidence="7">AspRS</shortName>
    </alternativeName>
    <alternativeName>
        <fullName evidence="7">Non-discriminating aspartyl-tRNA synthetase</fullName>
        <shortName evidence="7">ND-AspRS</shortName>
    </alternativeName>
</protein>
<dbReference type="GO" id="GO:0005737">
    <property type="term" value="C:cytoplasm"/>
    <property type="evidence" value="ECO:0007669"/>
    <property type="project" value="UniProtKB-SubCell"/>
</dbReference>
<dbReference type="PRINTS" id="PR01042">
    <property type="entry name" value="TRNASYNTHASP"/>
</dbReference>
<evidence type="ECO:0000256" key="4">
    <source>
        <dbReference type="ARBA" id="ARBA00022840"/>
    </source>
</evidence>
<evidence type="ECO:0000256" key="5">
    <source>
        <dbReference type="ARBA" id="ARBA00022917"/>
    </source>
</evidence>
<feature type="binding site" evidence="7">
    <location>
        <position position="452"/>
    </location>
    <ligand>
        <name>L-aspartate</name>
        <dbReference type="ChEBI" id="CHEBI:29991"/>
    </ligand>
</feature>
<comment type="caution">
    <text evidence="7">Lacks conserved residue(s) required for the propagation of feature annotation.</text>
</comment>
<organism evidence="9">
    <name type="scientific">Flexilinea flocculi</name>
    <dbReference type="NCBI Taxonomy" id="1678840"/>
    <lineage>
        <taxon>Bacteria</taxon>
        <taxon>Bacillati</taxon>
        <taxon>Chloroflexota</taxon>
        <taxon>Anaerolineae</taxon>
        <taxon>Anaerolineales</taxon>
        <taxon>Anaerolineaceae</taxon>
        <taxon>Flexilinea</taxon>
    </lineage>
</organism>
<comment type="catalytic activity">
    <reaction evidence="7">
        <text>tRNA(Asx) + L-aspartate + ATP = L-aspartyl-tRNA(Asx) + AMP + diphosphate</text>
        <dbReference type="Rhea" id="RHEA:18349"/>
        <dbReference type="Rhea" id="RHEA-COMP:9710"/>
        <dbReference type="Rhea" id="RHEA-COMP:9711"/>
        <dbReference type="ChEBI" id="CHEBI:29991"/>
        <dbReference type="ChEBI" id="CHEBI:30616"/>
        <dbReference type="ChEBI" id="CHEBI:33019"/>
        <dbReference type="ChEBI" id="CHEBI:78442"/>
        <dbReference type="ChEBI" id="CHEBI:78516"/>
        <dbReference type="ChEBI" id="CHEBI:456215"/>
        <dbReference type="EC" id="6.1.1.23"/>
    </reaction>
</comment>
<dbReference type="GO" id="GO:0050560">
    <property type="term" value="F:aspartate-tRNA(Asn) ligase activity"/>
    <property type="evidence" value="ECO:0007669"/>
    <property type="project" value="UniProtKB-EC"/>
</dbReference>
<feature type="binding site" evidence="7">
    <location>
        <position position="486"/>
    </location>
    <ligand>
        <name>ATP</name>
        <dbReference type="ChEBI" id="CHEBI:30616"/>
    </ligand>
</feature>
<comment type="function">
    <text evidence="7">Aspartyl-tRNA synthetase with relaxed tRNA specificity since it is able to aspartylate not only its cognate tRNA(Asp) but also tRNA(Asn). Reaction proceeds in two steps: L-aspartate is first activated by ATP to form Asp-AMP and then transferred to the acceptor end of tRNA(Asp/Asn).</text>
</comment>
<dbReference type="Gene3D" id="3.30.1360.30">
    <property type="entry name" value="GAD-like domain"/>
    <property type="match status" value="1"/>
</dbReference>
<sequence length="596" mass="68597">MYKTHTCGELRISDIGKTVILAGWVHRYRDHGGVYFIDLRDRFGLTQVVINPELSQELAEIAQSVRFEWVLQITGEVKARPEDAENSNLSTGAIEVHATKAVVLNTCKPLPFSINKDENTDELIRLKYRFLDLRRPRMLRNIELRHRIIKYMRDFLDQRGFLEIETPILFKTTPEGARDYLVPSRIYPGQFYALPQSPQQLKQLLQVAGVERYFQIARCFRDEDQRGDRQPEFTQLDMEMSFVERDDILDLVEELFTKLCQDIVPEKKIVFSPWPKLTYQEAMDRFGKDAPDMRFGMELVDISDLAKDCGFSVFESAINAGGSVRGINAKTLGEYTRKQLDELTEQAKLWGAKGLAYVKISPNGEESSPFKKFLSEEKWTELKKRMEAENGDLLLFVSDSKKAVVYDCLARLRVMLGDRLGLRDPNKLAFCWIIDFPLFEWNEDESRWDSTHHPFTRPVKADFDLLETDPGKVRGDQYDMVMNNYELASGSLRIHERSLQERVFKLIGLSPEVAQERFHQMMDAFEYGAPPHGGIAPGIDRFVMLLADEPNIREVIAFPKSNAARDVMSDAPSEPMPGQLEELHLKVVLPEPKKSE</sequence>
<dbReference type="InterPro" id="IPR045864">
    <property type="entry name" value="aa-tRNA-synth_II/BPL/LPL"/>
</dbReference>
<dbReference type="SUPFAM" id="SSF50249">
    <property type="entry name" value="Nucleic acid-binding proteins"/>
    <property type="match status" value="1"/>
</dbReference>
<gene>
    <name evidence="7" type="primary">aspS</name>
    <name evidence="9" type="ORF">ATC1_1193</name>
</gene>
<dbReference type="InterPro" id="IPR004115">
    <property type="entry name" value="GAD-like_sf"/>
</dbReference>
<comment type="subcellular location">
    <subcellularLocation>
        <location evidence="7">Cytoplasm</location>
    </subcellularLocation>
</comment>
<comment type="subunit">
    <text evidence="7">Homodimer.</text>
</comment>
<dbReference type="SUPFAM" id="SSF55261">
    <property type="entry name" value="GAD domain-like"/>
    <property type="match status" value="1"/>
</dbReference>
<dbReference type="PANTHER" id="PTHR22594">
    <property type="entry name" value="ASPARTYL/LYSYL-TRNA SYNTHETASE"/>
    <property type="match status" value="1"/>
</dbReference>
<dbReference type="GO" id="GO:0005524">
    <property type="term" value="F:ATP binding"/>
    <property type="evidence" value="ECO:0007669"/>
    <property type="project" value="UniProtKB-UniRule"/>
</dbReference>
<dbReference type="Pfam" id="PF02938">
    <property type="entry name" value="GAD"/>
    <property type="match status" value="1"/>
</dbReference>
<dbReference type="PATRIC" id="fig|1678840.3.peg.116"/>
<feature type="domain" description="Aminoacyl-transfer RNA synthetases class-II family profile" evidence="8">
    <location>
        <begin position="142"/>
        <end position="559"/>
    </location>
</feature>
<dbReference type="InterPro" id="IPR006195">
    <property type="entry name" value="aa-tRNA-synth_II"/>
</dbReference>
<dbReference type="Pfam" id="PF00152">
    <property type="entry name" value="tRNA-synt_2"/>
    <property type="match status" value="1"/>
</dbReference>
<dbReference type="SUPFAM" id="SSF55681">
    <property type="entry name" value="Class II aaRS and biotin synthetases"/>
    <property type="match status" value="1"/>
</dbReference>
<dbReference type="EC" id="6.1.1.23" evidence="7"/>
<feature type="binding site" evidence="7">
    <location>
        <position position="493"/>
    </location>
    <ligand>
        <name>L-aspartate</name>
        <dbReference type="ChEBI" id="CHEBI:29991"/>
    </ligand>
</feature>
<dbReference type="EMBL" id="DF968179">
    <property type="protein sequence ID" value="GAP39174.1"/>
    <property type="molecule type" value="Genomic_DNA"/>
</dbReference>
<evidence type="ECO:0000256" key="2">
    <source>
        <dbReference type="ARBA" id="ARBA00022598"/>
    </source>
</evidence>
<dbReference type="CDD" id="cd00777">
    <property type="entry name" value="AspRS_core"/>
    <property type="match status" value="1"/>
</dbReference>
<proteinExistence type="inferred from homology"/>
<evidence type="ECO:0000256" key="6">
    <source>
        <dbReference type="ARBA" id="ARBA00023146"/>
    </source>
</evidence>
<dbReference type="CDD" id="cd04317">
    <property type="entry name" value="EcAspRS_like_N"/>
    <property type="match status" value="1"/>
</dbReference>
<keyword evidence="10" id="KW-1185">Reference proteome</keyword>
<dbReference type="STRING" id="1678840.ATC1_1193"/>
<dbReference type="InterPro" id="IPR047089">
    <property type="entry name" value="Asp-tRNA-ligase_1_N"/>
</dbReference>
<feature type="binding site" evidence="7">
    <location>
        <position position="175"/>
    </location>
    <ligand>
        <name>L-aspartate</name>
        <dbReference type="ChEBI" id="CHEBI:29991"/>
    </ligand>
</feature>
<evidence type="ECO:0000256" key="1">
    <source>
        <dbReference type="ARBA" id="ARBA00006303"/>
    </source>
</evidence>
<feature type="binding site" evidence="7">
    <location>
        <position position="230"/>
    </location>
    <ligand>
        <name>ATP</name>
        <dbReference type="ChEBI" id="CHEBI:30616"/>
    </ligand>
</feature>
<dbReference type="InterPro" id="IPR012340">
    <property type="entry name" value="NA-bd_OB-fold"/>
</dbReference>
<evidence type="ECO:0000313" key="10">
    <source>
        <dbReference type="Proteomes" id="UP000053370"/>
    </source>
</evidence>
<dbReference type="AlphaFoldDB" id="A0A0K8P9K3"/>
<feature type="region of interest" description="Aspartate" evidence="7">
    <location>
        <begin position="199"/>
        <end position="202"/>
    </location>
</feature>
<keyword evidence="7" id="KW-0963">Cytoplasm</keyword>
<dbReference type="InterPro" id="IPR002312">
    <property type="entry name" value="Asp/Asn-tRNA-synth_IIb"/>
</dbReference>
<keyword evidence="6 7" id="KW-0030">Aminoacyl-tRNA synthetase</keyword>
<keyword evidence="4 7" id="KW-0067">ATP-binding</keyword>
<dbReference type="GO" id="GO:0004815">
    <property type="term" value="F:aspartate-tRNA ligase activity"/>
    <property type="evidence" value="ECO:0007669"/>
    <property type="project" value="UniProtKB-UniRule"/>
</dbReference>
<dbReference type="PROSITE" id="PS50862">
    <property type="entry name" value="AA_TRNA_LIGASE_II"/>
    <property type="match status" value="1"/>
</dbReference>
<dbReference type="InterPro" id="IPR029351">
    <property type="entry name" value="GAD_dom"/>
</dbReference>
<dbReference type="HAMAP" id="MF_00044">
    <property type="entry name" value="Asp_tRNA_synth_type1"/>
    <property type="match status" value="1"/>
</dbReference>
<dbReference type="Proteomes" id="UP000053370">
    <property type="component" value="Unassembled WGS sequence"/>
</dbReference>
<dbReference type="Gene3D" id="3.30.930.10">
    <property type="entry name" value="Bira Bifunctional Protein, Domain 2"/>
    <property type="match status" value="1"/>
</dbReference>
<keyword evidence="3 7" id="KW-0547">Nucleotide-binding</keyword>
<feature type="site" description="Important for tRNA non-discrimination" evidence="7">
    <location>
        <position position="31"/>
    </location>
</feature>
<dbReference type="GO" id="GO:0006422">
    <property type="term" value="P:aspartyl-tRNA aminoacylation"/>
    <property type="evidence" value="ECO:0007669"/>
    <property type="project" value="UniProtKB-UniRule"/>
</dbReference>
<dbReference type="RefSeq" id="WP_062276982.1">
    <property type="nucleotide sequence ID" value="NZ_DF968179.1"/>
</dbReference>
<reference evidence="9" key="1">
    <citation type="journal article" date="2015" name="Genome Announc.">
        <title>Draft Genome Sequence of Anaerolineae Strain TC1, a Novel Isolate from a Methanogenic Wastewater Treatment System.</title>
        <authorList>
            <person name="Matsuura N."/>
            <person name="Tourlousse D.M."/>
            <person name="Sun L."/>
            <person name="Toyonaga M."/>
            <person name="Kuroda K."/>
            <person name="Ohashi A."/>
            <person name="Cruz R."/>
            <person name="Yamaguchi T."/>
            <person name="Sekiguchi Y."/>
        </authorList>
    </citation>
    <scope>NUCLEOTIDE SEQUENCE [LARGE SCALE GENOMIC DNA]</scope>
    <source>
        <strain evidence="9">TC1</strain>
    </source>
</reference>
<dbReference type="InterPro" id="IPR004364">
    <property type="entry name" value="Aa-tRNA-synt_II"/>
</dbReference>
<feature type="binding site" evidence="7">
    <location>
        <position position="221"/>
    </location>
    <ligand>
        <name>L-aspartate</name>
        <dbReference type="ChEBI" id="CHEBI:29991"/>
    </ligand>
</feature>
<evidence type="ECO:0000259" key="8">
    <source>
        <dbReference type="PROSITE" id="PS50862"/>
    </source>
</evidence>
<dbReference type="InterPro" id="IPR004365">
    <property type="entry name" value="NA-bd_OB_tRNA"/>
</dbReference>
<name>A0A0K8P9K3_9CHLR</name>
<accession>A0A0K8P9K3</accession>
<keyword evidence="2 7" id="KW-0436">Ligase</keyword>
<comment type="similarity">
    <text evidence="1 7">Belongs to the class-II aminoacyl-tRNA synthetase family. Type 1 subfamily.</text>
</comment>
<dbReference type="InterPro" id="IPR004524">
    <property type="entry name" value="Asp-tRNA-ligase_1"/>
</dbReference>
<evidence type="ECO:0000256" key="7">
    <source>
        <dbReference type="HAMAP-Rule" id="MF_00044"/>
    </source>
</evidence>
<dbReference type="GO" id="GO:0003676">
    <property type="term" value="F:nucleic acid binding"/>
    <property type="evidence" value="ECO:0007669"/>
    <property type="project" value="InterPro"/>
</dbReference>
<feature type="binding site" evidence="7">
    <location>
        <begin position="221"/>
        <end position="223"/>
    </location>
    <ligand>
        <name>ATP</name>
        <dbReference type="ChEBI" id="CHEBI:30616"/>
    </ligand>
</feature>
<evidence type="ECO:0000256" key="3">
    <source>
        <dbReference type="ARBA" id="ARBA00022741"/>
    </source>
</evidence>
<dbReference type="Pfam" id="PF01336">
    <property type="entry name" value="tRNA_anti-codon"/>
    <property type="match status" value="1"/>
</dbReference>
<feature type="binding site" evidence="7">
    <location>
        <begin position="538"/>
        <end position="541"/>
    </location>
    <ligand>
        <name>ATP</name>
        <dbReference type="ChEBI" id="CHEBI:30616"/>
    </ligand>
</feature>
<dbReference type="Gene3D" id="2.40.50.140">
    <property type="entry name" value="Nucleic acid-binding proteins"/>
    <property type="match status" value="1"/>
</dbReference>
<keyword evidence="5 7" id="KW-0648">Protein biosynthesis</keyword>
<evidence type="ECO:0000313" key="9">
    <source>
        <dbReference type="EMBL" id="GAP39174.1"/>
    </source>
</evidence>
<dbReference type="NCBIfam" id="TIGR00459">
    <property type="entry name" value="aspS_bact"/>
    <property type="match status" value="1"/>
</dbReference>